<dbReference type="EMBL" id="UOEC01000114">
    <property type="protein sequence ID" value="VAV93961.1"/>
    <property type="molecule type" value="Genomic_DNA"/>
</dbReference>
<name>A0A3B0RRM4_9ZZZZ</name>
<proteinExistence type="predicted"/>
<evidence type="ECO:0000313" key="1">
    <source>
        <dbReference type="EMBL" id="VAV93961.1"/>
    </source>
</evidence>
<reference evidence="1" key="1">
    <citation type="submission" date="2018-06" db="EMBL/GenBank/DDBJ databases">
        <authorList>
            <person name="Zhirakovskaya E."/>
        </authorList>
    </citation>
    <scope>NUCLEOTIDE SEQUENCE</scope>
</reference>
<organism evidence="1">
    <name type="scientific">hydrothermal vent metagenome</name>
    <dbReference type="NCBI Taxonomy" id="652676"/>
    <lineage>
        <taxon>unclassified sequences</taxon>
        <taxon>metagenomes</taxon>
        <taxon>ecological metagenomes</taxon>
    </lineage>
</organism>
<evidence type="ECO:0008006" key="2">
    <source>
        <dbReference type="Google" id="ProtNLM"/>
    </source>
</evidence>
<protein>
    <recommendedName>
        <fullName evidence="2">DUF3179 domain-containing protein</fullName>
    </recommendedName>
</protein>
<dbReference type="AlphaFoldDB" id="A0A3B0RRM4"/>
<sequence>MKHLLAFLILAFLSTSTLAATDEKIAGFKRSGWAETDFSKTSIPLKQFRGGGPSKDGIPSIDNPVFKPVGEIKNLAAKEPVVGLEINGDARAYPLQILMWHEIINDTVGGMPLIVTFCPLCNTAIVFESTVKGKALEFGTTGLLQNSNLVMYDRQSQSWWMQFTGTAVVGAMLGAELKALPSRLESFENFKKRFPKGKVLVPNNRNMRNYGQNPYTKYDTMTFPFLYTGEMPKDIKPMERVVTFRNNGQMNAYALPLLAKKQTLTVDGITLGWTAGQTSALDSSFIAQGRDIGNITVQENRNGVMVDIPYEVTFAFVVTAFNPDVKINQ</sequence>
<dbReference type="InterPro" id="IPR021516">
    <property type="entry name" value="DUF3179"/>
</dbReference>
<dbReference type="Pfam" id="PF11376">
    <property type="entry name" value="DUF3179"/>
    <property type="match status" value="1"/>
</dbReference>
<gene>
    <name evidence="1" type="ORF">MNBD_ALPHA08-1486</name>
</gene>
<accession>A0A3B0RRM4</accession>